<dbReference type="InterPro" id="IPR019475">
    <property type="entry name" value="DNA_primase_DnaB-bd"/>
</dbReference>
<keyword evidence="4 15" id="KW-0808">Transferase</keyword>
<sequence length="604" mass="68312">MAGRIPQAFIDDLIARVDIVDVIDRRVQLQKKGREYQACCPFHTEKTPSFTVSQVKQFYHCFGCGAHGTAIGFMMEYEHMEFIDTIETLAAELGIEVPYEQTSHSSSPNLSPLYEAMNTAVDYYQQQLKSHAASPSAVDYLKQRGITGEIAKHFLLGFAPPGWNNLSDQVSNTPQCQAMVSAGIISQKDNADNAQYYDRFRHRIMFPIRDKRGRPIAFGGRVIDSEDNPKYLNSPETPVFHKGNELYGLYEARQSIRHLERFMVVEGYMDVLALAQNGIQYAVATLGTAPNEQHLKILFRLVKDIVFCFDGDKAGRKAAWRALEHSLPLMMEGRQVSFLFLPDGEDPDSLVRAEGQQAFEARINQAMPLSDFLIKHIEQNIDSSTTEGNSRIAELAKPLVQKLPDNMYRELMVKKIADRVGLESDLIIKNLDLDAKRNDNSMNNNKNTTRPQTGINQNFNNPQKNIARTPVRLAIAILLQNPEYATNLNNAEALIEVNLPGMSILVEMIEFCHSKPNVTTAAFLERWRDTPAETHLGKLSHFSLPGDEESIKNEFIDVIEHLINLRTDNGRRAFLEQKHSTERLTDAEKLEYNQILMGITPDKP</sequence>
<dbReference type="FunFam" id="3.90.980.10:FF:000001">
    <property type="entry name" value="DNA primase"/>
    <property type="match status" value="1"/>
</dbReference>
<dbReference type="PROSITE" id="PS50880">
    <property type="entry name" value="TOPRIM"/>
    <property type="match status" value="1"/>
</dbReference>
<dbReference type="SMART" id="SM00400">
    <property type="entry name" value="ZnF_CHCC"/>
    <property type="match status" value="1"/>
</dbReference>
<dbReference type="Pfam" id="PF08275">
    <property type="entry name" value="DNAG_N"/>
    <property type="match status" value="1"/>
</dbReference>
<reference evidence="15" key="1">
    <citation type="submission" date="2018-06" db="EMBL/GenBank/DDBJ databases">
        <authorList>
            <person name="Zhirakovskaya E."/>
        </authorList>
    </citation>
    <scope>NUCLEOTIDE SEQUENCE</scope>
</reference>
<dbReference type="PIRSF" id="PIRSF002811">
    <property type="entry name" value="DnaG"/>
    <property type="match status" value="1"/>
</dbReference>
<evidence type="ECO:0000256" key="13">
    <source>
        <dbReference type="SAM" id="MobiDB-lite"/>
    </source>
</evidence>
<dbReference type="Pfam" id="PF01807">
    <property type="entry name" value="Zn_ribbon_DnaG"/>
    <property type="match status" value="1"/>
</dbReference>
<dbReference type="InterPro" id="IPR050219">
    <property type="entry name" value="DnaG_primase"/>
</dbReference>
<dbReference type="Gene3D" id="3.90.980.10">
    <property type="entry name" value="DNA primase, catalytic core, N-terminal domain"/>
    <property type="match status" value="1"/>
</dbReference>
<keyword evidence="3" id="KW-0639">Primosome</keyword>
<dbReference type="GO" id="GO:0005737">
    <property type="term" value="C:cytoplasm"/>
    <property type="evidence" value="ECO:0007669"/>
    <property type="project" value="TreeGrafter"/>
</dbReference>
<dbReference type="CDD" id="cd03364">
    <property type="entry name" value="TOPRIM_DnaG_primases"/>
    <property type="match status" value="1"/>
</dbReference>
<dbReference type="EC" id="2.7.7.-" evidence="15"/>
<dbReference type="InterPro" id="IPR013173">
    <property type="entry name" value="DNA_primase_DnaG_DnaB-bd_dom"/>
</dbReference>
<keyword evidence="8" id="KW-0863">Zinc-finger</keyword>
<dbReference type="GO" id="GO:0006269">
    <property type="term" value="P:DNA replication, synthesis of primer"/>
    <property type="evidence" value="ECO:0007669"/>
    <property type="project" value="UniProtKB-KW"/>
</dbReference>
<dbReference type="InterPro" id="IPR016136">
    <property type="entry name" value="DNA_helicase_N/primase_C"/>
</dbReference>
<evidence type="ECO:0000256" key="3">
    <source>
        <dbReference type="ARBA" id="ARBA00022515"/>
    </source>
</evidence>
<keyword evidence="9" id="KW-0862">Zinc</keyword>
<proteinExistence type="inferred from homology"/>
<dbReference type="InterPro" id="IPR034151">
    <property type="entry name" value="TOPRIM_DnaG_bac"/>
</dbReference>
<dbReference type="InterPro" id="IPR006171">
    <property type="entry name" value="TOPRIM_dom"/>
</dbReference>
<dbReference type="PANTHER" id="PTHR30313">
    <property type="entry name" value="DNA PRIMASE"/>
    <property type="match status" value="1"/>
</dbReference>
<name>A0A3B0Z157_9ZZZZ</name>
<dbReference type="HAMAP" id="MF_00974">
    <property type="entry name" value="DNA_primase_DnaG"/>
    <property type="match status" value="1"/>
</dbReference>
<dbReference type="SUPFAM" id="SSF117023">
    <property type="entry name" value="DNA primase DnaG, C-terminal domain"/>
    <property type="match status" value="1"/>
</dbReference>
<dbReference type="GO" id="GO:0000428">
    <property type="term" value="C:DNA-directed RNA polymerase complex"/>
    <property type="evidence" value="ECO:0007669"/>
    <property type="project" value="UniProtKB-KW"/>
</dbReference>
<dbReference type="Pfam" id="PF08278">
    <property type="entry name" value="DnaG_DnaB_bind"/>
    <property type="match status" value="1"/>
</dbReference>
<dbReference type="EMBL" id="UOFL01000251">
    <property type="protein sequence ID" value="VAW82680.1"/>
    <property type="molecule type" value="Genomic_DNA"/>
</dbReference>
<dbReference type="Gene3D" id="3.40.1360.10">
    <property type="match status" value="1"/>
</dbReference>
<feature type="compositionally biased region" description="Polar residues" evidence="13">
    <location>
        <begin position="448"/>
        <end position="463"/>
    </location>
</feature>
<accession>A0A3B0Z157</accession>
<organism evidence="15">
    <name type="scientific">hydrothermal vent metagenome</name>
    <dbReference type="NCBI Taxonomy" id="652676"/>
    <lineage>
        <taxon>unclassified sequences</taxon>
        <taxon>metagenomes</taxon>
        <taxon>ecological metagenomes</taxon>
    </lineage>
</organism>
<dbReference type="Gene3D" id="3.90.580.10">
    <property type="entry name" value="Zinc finger, CHC2-type domain"/>
    <property type="match status" value="1"/>
</dbReference>
<dbReference type="NCBIfam" id="TIGR01391">
    <property type="entry name" value="dnaG"/>
    <property type="match status" value="1"/>
</dbReference>
<keyword evidence="12" id="KW-0804">Transcription</keyword>
<gene>
    <name evidence="15" type="ORF">MNBD_GAMMA12-2827</name>
</gene>
<evidence type="ECO:0000256" key="12">
    <source>
        <dbReference type="ARBA" id="ARBA00023163"/>
    </source>
</evidence>
<keyword evidence="2" id="KW-0240">DNA-directed RNA polymerase</keyword>
<dbReference type="GO" id="GO:0003677">
    <property type="term" value="F:DNA binding"/>
    <property type="evidence" value="ECO:0007669"/>
    <property type="project" value="UniProtKB-KW"/>
</dbReference>
<dbReference type="PANTHER" id="PTHR30313:SF2">
    <property type="entry name" value="DNA PRIMASE"/>
    <property type="match status" value="1"/>
</dbReference>
<keyword evidence="7" id="KW-0479">Metal-binding</keyword>
<dbReference type="SUPFAM" id="SSF57783">
    <property type="entry name" value="Zinc beta-ribbon"/>
    <property type="match status" value="1"/>
</dbReference>
<dbReference type="Gene3D" id="1.10.860.10">
    <property type="entry name" value="DNAb Helicase, Chain A"/>
    <property type="match status" value="1"/>
</dbReference>
<keyword evidence="5 15" id="KW-0548">Nucleotidyltransferase</keyword>
<evidence type="ECO:0000256" key="6">
    <source>
        <dbReference type="ARBA" id="ARBA00022705"/>
    </source>
</evidence>
<keyword evidence="6" id="KW-0235">DNA replication</keyword>
<evidence type="ECO:0000256" key="9">
    <source>
        <dbReference type="ARBA" id="ARBA00022833"/>
    </source>
</evidence>
<dbReference type="InterPro" id="IPR037068">
    <property type="entry name" value="DNA_primase_core_N_sf"/>
</dbReference>
<dbReference type="GO" id="GO:0003899">
    <property type="term" value="F:DNA-directed RNA polymerase activity"/>
    <property type="evidence" value="ECO:0007669"/>
    <property type="project" value="InterPro"/>
</dbReference>
<dbReference type="AlphaFoldDB" id="A0A3B0Z157"/>
<dbReference type="SMART" id="SM00493">
    <property type="entry name" value="TOPRIM"/>
    <property type="match status" value="1"/>
</dbReference>
<protein>
    <submittedName>
        <fullName evidence="15">DNA primase</fullName>
        <ecNumber evidence="15">2.7.7.-</ecNumber>
    </submittedName>
</protein>
<evidence type="ECO:0000313" key="15">
    <source>
        <dbReference type="EMBL" id="VAW82680.1"/>
    </source>
</evidence>
<dbReference type="GO" id="GO:0008270">
    <property type="term" value="F:zinc ion binding"/>
    <property type="evidence" value="ECO:0007669"/>
    <property type="project" value="UniProtKB-KW"/>
</dbReference>
<evidence type="ECO:0000256" key="10">
    <source>
        <dbReference type="ARBA" id="ARBA00022842"/>
    </source>
</evidence>
<evidence type="ECO:0000256" key="11">
    <source>
        <dbReference type="ARBA" id="ARBA00023125"/>
    </source>
</evidence>
<dbReference type="InterPro" id="IPR013264">
    <property type="entry name" value="DNAG_N"/>
</dbReference>
<feature type="domain" description="Toprim" evidence="14">
    <location>
        <begin position="260"/>
        <end position="342"/>
    </location>
</feature>
<dbReference type="Pfam" id="PF13155">
    <property type="entry name" value="Toprim_2"/>
    <property type="match status" value="1"/>
</dbReference>
<dbReference type="SUPFAM" id="SSF56731">
    <property type="entry name" value="DNA primase core"/>
    <property type="match status" value="1"/>
</dbReference>
<keyword evidence="11" id="KW-0238">DNA-binding</keyword>
<dbReference type="InterPro" id="IPR036977">
    <property type="entry name" value="DNA_primase_Znf_CHC2"/>
</dbReference>
<feature type="region of interest" description="Disordered" evidence="13">
    <location>
        <begin position="438"/>
        <end position="463"/>
    </location>
</feature>
<evidence type="ECO:0000259" key="14">
    <source>
        <dbReference type="PROSITE" id="PS50880"/>
    </source>
</evidence>
<dbReference type="InterPro" id="IPR006295">
    <property type="entry name" value="DNA_primase_DnaG"/>
</dbReference>
<comment type="cofactor">
    <cofactor evidence="1">
        <name>Zn(2+)</name>
        <dbReference type="ChEBI" id="CHEBI:29105"/>
    </cofactor>
</comment>
<dbReference type="FunFam" id="3.90.580.10:FF:000001">
    <property type="entry name" value="DNA primase"/>
    <property type="match status" value="1"/>
</dbReference>
<evidence type="ECO:0000256" key="8">
    <source>
        <dbReference type="ARBA" id="ARBA00022771"/>
    </source>
</evidence>
<evidence type="ECO:0000256" key="7">
    <source>
        <dbReference type="ARBA" id="ARBA00022723"/>
    </source>
</evidence>
<dbReference type="Pfam" id="PF10410">
    <property type="entry name" value="DnaB_bind"/>
    <property type="match status" value="1"/>
</dbReference>
<evidence type="ECO:0000256" key="1">
    <source>
        <dbReference type="ARBA" id="ARBA00001947"/>
    </source>
</evidence>
<dbReference type="InterPro" id="IPR030846">
    <property type="entry name" value="DnaG_bac"/>
</dbReference>
<evidence type="ECO:0000256" key="2">
    <source>
        <dbReference type="ARBA" id="ARBA00022478"/>
    </source>
</evidence>
<dbReference type="Gene3D" id="1.20.50.20">
    <property type="entry name" value="DnaG, RNA polymerase domain, helical bundle"/>
    <property type="match status" value="1"/>
</dbReference>
<dbReference type="SMART" id="SM00766">
    <property type="entry name" value="DnaG_DnaB_bind"/>
    <property type="match status" value="1"/>
</dbReference>
<evidence type="ECO:0000256" key="4">
    <source>
        <dbReference type="ARBA" id="ARBA00022679"/>
    </source>
</evidence>
<dbReference type="InterPro" id="IPR002694">
    <property type="entry name" value="Znf_CHC2"/>
</dbReference>
<dbReference type="FunFam" id="3.40.1360.10:FF:000002">
    <property type="entry name" value="DNA primase"/>
    <property type="match status" value="1"/>
</dbReference>
<dbReference type="GO" id="GO:1990077">
    <property type="term" value="C:primosome complex"/>
    <property type="evidence" value="ECO:0007669"/>
    <property type="project" value="UniProtKB-KW"/>
</dbReference>
<evidence type="ECO:0000256" key="5">
    <source>
        <dbReference type="ARBA" id="ARBA00022695"/>
    </source>
</evidence>
<keyword evidence="10" id="KW-0460">Magnesium</keyword>